<name>A0ABP3J5A2_9BACI</name>
<organism evidence="8 9">
    <name type="scientific">Lentibacillus halophilus</name>
    <dbReference type="NCBI Taxonomy" id="295065"/>
    <lineage>
        <taxon>Bacteria</taxon>
        <taxon>Bacillati</taxon>
        <taxon>Bacillota</taxon>
        <taxon>Bacilli</taxon>
        <taxon>Bacillales</taxon>
        <taxon>Bacillaceae</taxon>
        <taxon>Lentibacillus</taxon>
    </lineage>
</organism>
<reference evidence="9" key="1">
    <citation type="journal article" date="2019" name="Int. J. Syst. Evol. Microbiol.">
        <title>The Global Catalogue of Microorganisms (GCM) 10K type strain sequencing project: providing services to taxonomists for standard genome sequencing and annotation.</title>
        <authorList>
            <consortium name="The Broad Institute Genomics Platform"/>
            <consortium name="The Broad Institute Genome Sequencing Center for Infectious Disease"/>
            <person name="Wu L."/>
            <person name="Ma J."/>
        </authorList>
    </citation>
    <scope>NUCLEOTIDE SEQUENCE [LARGE SCALE GENOMIC DNA]</scope>
    <source>
        <strain evidence="9">JCM 12149</strain>
    </source>
</reference>
<evidence type="ECO:0000259" key="7">
    <source>
        <dbReference type="Pfam" id="PF06305"/>
    </source>
</evidence>
<evidence type="ECO:0000313" key="9">
    <source>
        <dbReference type="Proteomes" id="UP001501459"/>
    </source>
</evidence>
<evidence type="ECO:0000256" key="2">
    <source>
        <dbReference type="ARBA" id="ARBA00022692"/>
    </source>
</evidence>
<gene>
    <name evidence="8" type="ORF">GCM10008983_19630</name>
</gene>
<keyword evidence="4 6" id="KW-0472">Membrane</keyword>
<evidence type="ECO:0000256" key="6">
    <source>
        <dbReference type="SAM" id="Phobius"/>
    </source>
</evidence>
<protein>
    <recommendedName>
        <fullName evidence="7">Lipopolysaccharide assembly protein A domain-containing protein</fullName>
    </recommendedName>
</protein>
<keyword evidence="3 6" id="KW-1133">Transmembrane helix</keyword>
<dbReference type="RefSeq" id="WP_343752673.1">
    <property type="nucleotide sequence ID" value="NZ_BAAADM010000054.1"/>
</dbReference>
<keyword evidence="2 6" id="KW-0812">Transmembrane</keyword>
<feature type="transmembrane region" description="Helical" evidence="6">
    <location>
        <begin position="7"/>
        <end position="27"/>
    </location>
</feature>
<dbReference type="PANTHER" id="PTHR41335:SF1">
    <property type="entry name" value="MEMBRANE PROTEIN"/>
    <property type="match status" value="1"/>
</dbReference>
<evidence type="ECO:0000313" key="8">
    <source>
        <dbReference type="EMBL" id="GAA0442619.1"/>
    </source>
</evidence>
<proteinExistence type="predicted"/>
<keyword evidence="9" id="KW-1185">Reference proteome</keyword>
<accession>A0ABP3J5A2</accession>
<dbReference type="InterPro" id="IPR010445">
    <property type="entry name" value="LapA_dom"/>
</dbReference>
<sequence>MKGQSYIILSILFVIIVSAFSVANVDLVEINYLFGTGEVPLIFVILFSVLMGGLITVSAGAVKLFQLQRKLKSLQAERDQMETTLSEHGLEDIAAAGTDDHRSTEE</sequence>
<feature type="region of interest" description="Disordered" evidence="5">
    <location>
        <begin position="83"/>
        <end position="106"/>
    </location>
</feature>
<dbReference type="EMBL" id="BAAADM010000054">
    <property type="protein sequence ID" value="GAA0442619.1"/>
    <property type="molecule type" value="Genomic_DNA"/>
</dbReference>
<dbReference type="Proteomes" id="UP001501459">
    <property type="component" value="Unassembled WGS sequence"/>
</dbReference>
<feature type="transmembrane region" description="Helical" evidence="6">
    <location>
        <begin position="39"/>
        <end position="62"/>
    </location>
</feature>
<feature type="domain" description="Lipopolysaccharide assembly protein A" evidence="7">
    <location>
        <begin position="24"/>
        <end position="85"/>
    </location>
</feature>
<keyword evidence="1" id="KW-1003">Cell membrane</keyword>
<comment type="caution">
    <text evidence="8">The sequence shown here is derived from an EMBL/GenBank/DDBJ whole genome shotgun (WGS) entry which is preliminary data.</text>
</comment>
<evidence type="ECO:0000256" key="5">
    <source>
        <dbReference type="SAM" id="MobiDB-lite"/>
    </source>
</evidence>
<dbReference type="Pfam" id="PF06305">
    <property type="entry name" value="LapA_dom"/>
    <property type="match status" value="1"/>
</dbReference>
<evidence type="ECO:0000256" key="3">
    <source>
        <dbReference type="ARBA" id="ARBA00022989"/>
    </source>
</evidence>
<evidence type="ECO:0000256" key="4">
    <source>
        <dbReference type="ARBA" id="ARBA00023136"/>
    </source>
</evidence>
<evidence type="ECO:0000256" key="1">
    <source>
        <dbReference type="ARBA" id="ARBA00022475"/>
    </source>
</evidence>
<dbReference type="PANTHER" id="PTHR41335">
    <property type="entry name" value="MEMBRANE PROTEIN-RELATED"/>
    <property type="match status" value="1"/>
</dbReference>